<evidence type="ECO:0000313" key="3">
    <source>
        <dbReference type="EMBL" id="WDR05131.1"/>
    </source>
</evidence>
<dbReference type="InterPro" id="IPR011024">
    <property type="entry name" value="G_crystallin-like"/>
</dbReference>
<proteinExistence type="predicted"/>
<dbReference type="Gene3D" id="2.60.20.10">
    <property type="entry name" value="Crystallins"/>
    <property type="match status" value="1"/>
</dbReference>
<protein>
    <submittedName>
        <fullName evidence="3">SH3 domain-containing protein</fullName>
    </submittedName>
</protein>
<dbReference type="SUPFAM" id="SSF49695">
    <property type="entry name" value="gamma-Crystallin-like"/>
    <property type="match status" value="1"/>
</dbReference>
<accession>A0ABY7YV52</accession>
<dbReference type="PROSITE" id="PS51781">
    <property type="entry name" value="SH3B"/>
    <property type="match status" value="1"/>
</dbReference>
<feature type="domain" description="SH3b" evidence="2">
    <location>
        <begin position="25"/>
        <end position="87"/>
    </location>
</feature>
<feature type="signal peptide" evidence="1">
    <location>
        <begin position="1"/>
        <end position="26"/>
    </location>
</feature>
<evidence type="ECO:0000313" key="4">
    <source>
        <dbReference type="Proteomes" id="UP001222118"/>
    </source>
</evidence>
<name>A0ABY7YV52_9HYPH</name>
<evidence type="ECO:0000256" key="1">
    <source>
        <dbReference type="SAM" id="SignalP"/>
    </source>
</evidence>
<evidence type="ECO:0000259" key="2">
    <source>
        <dbReference type="PROSITE" id="PS51781"/>
    </source>
</evidence>
<organism evidence="3 4">
    <name type="scientific">Devosia rhodophyticola</name>
    <dbReference type="NCBI Taxonomy" id="3026423"/>
    <lineage>
        <taxon>Bacteria</taxon>
        <taxon>Pseudomonadati</taxon>
        <taxon>Pseudomonadota</taxon>
        <taxon>Alphaproteobacteria</taxon>
        <taxon>Hyphomicrobiales</taxon>
        <taxon>Devosiaceae</taxon>
        <taxon>Devosia</taxon>
    </lineage>
</organism>
<reference evidence="3 4" key="1">
    <citation type="submission" date="2023-02" db="EMBL/GenBank/DDBJ databases">
        <title>Devosia chondri sp. nov., isolated from the phycosphere of marine algae.</title>
        <authorList>
            <person name="Kim J.M."/>
            <person name="Lee J.K."/>
            <person name="Choi B.J."/>
            <person name="Bayburt H."/>
            <person name="Jeon C.O."/>
        </authorList>
    </citation>
    <scope>NUCLEOTIDE SEQUENCE [LARGE SCALE GENOMIC DNA]</scope>
    <source>
        <strain evidence="3 4">G2-5</strain>
    </source>
</reference>
<dbReference type="EMBL" id="CP118247">
    <property type="protein sequence ID" value="WDR05131.1"/>
    <property type="molecule type" value="Genomic_DNA"/>
</dbReference>
<sequence length="214" mass="21467">MINNRKTIVSSIVAIAILGTTGAALAAAAVATTAVNVRSGPGTGYGIVDSLHAGETVDVEGCNGSWCKIQHIGPDGWVSGNYLAATGGGGGGAPAPAPEPDIPFNFGVTVGPGGPSFSFGLGDAPPPAPVPVAAKVCFYKNSNFGGANYCVQAGKVKGHLSAGWNNKISSIKLFGGAQVQVCKGVNYAAGCRTLTGSKAHLGTFNNKITSYQTW</sequence>
<gene>
    <name evidence="3" type="ORF">PSQ90_12630</name>
</gene>
<keyword evidence="1" id="KW-0732">Signal</keyword>
<dbReference type="InterPro" id="IPR052354">
    <property type="entry name" value="Cell_Wall_Dynamics_Protein"/>
</dbReference>
<dbReference type="Gene3D" id="2.30.30.40">
    <property type="entry name" value="SH3 Domains"/>
    <property type="match status" value="1"/>
</dbReference>
<dbReference type="RefSeq" id="WP_282210650.1">
    <property type="nucleotide sequence ID" value="NZ_CP118247.1"/>
</dbReference>
<dbReference type="PANTHER" id="PTHR34408:SF1">
    <property type="entry name" value="GLYCOSYL HYDROLASE FAMILY 19 DOMAIN-CONTAINING PROTEIN HI_1415"/>
    <property type="match status" value="1"/>
</dbReference>
<keyword evidence="4" id="KW-1185">Reference proteome</keyword>
<dbReference type="PANTHER" id="PTHR34408">
    <property type="entry name" value="FAMILY PROTEIN, PUTATIVE-RELATED"/>
    <property type="match status" value="1"/>
</dbReference>
<dbReference type="Proteomes" id="UP001222118">
    <property type="component" value="Chromosome"/>
</dbReference>
<dbReference type="SMART" id="SM00287">
    <property type="entry name" value="SH3b"/>
    <property type="match status" value="1"/>
</dbReference>
<dbReference type="Pfam" id="PF03995">
    <property type="entry name" value="Inhibitor_I36"/>
    <property type="match status" value="1"/>
</dbReference>
<dbReference type="InterPro" id="IPR003646">
    <property type="entry name" value="SH3-like_bac-type"/>
</dbReference>
<feature type="chain" id="PRO_5045937148" evidence="1">
    <location>
        <begin position="27"/>
        <end position="214"/>
    </location>
</feature>
<dbReference type="Pfam" id="PF08239">
    <property type="entry name" value="SH3_3"/>
    <property type="match status" value="1"/>
</dbReference>